<dbReference type="Gene3D" id="3.40.50.720">
    <property type="entry name" value="NAD(P)-binding Rossmann-like Domain"/>
    <property type="match status" value="1"/>
</dbReference>
<dbReference type="PANTHER" id="PTHR10953:SF102">
    <property type="entry name" value="ADENYLYLTRANSFERASE AND SULFURTRANSFERASE MOCS3"/>
    <property type="match status" value="1"/>
</dbReference>
<dbReference type="GO" id="GO:0004792">
    <property type="term" value="F:thiosulfate-cyanide sulfurtransferase activity"/>
    <property type="evidence" value="ECO:0007669"/>
    <property type="project" value="TreeGrafter"/>
</dbReference>
<evidence type="ECO:0000256" key="12">
    <source>
        <dbReference type="ARBA" id="ARBA00078531"/>
    </source>
</evidence>
<evidence type="ECO:0000256" key="13">
    <source>
        <dbReference type="SAM" id="MobiDB-lite"/>
    </source>
</evidence>
<comment type="caution">
    <text evidence="15">The sequence shown here is derived from an EMBL/GenBank/DDBJ whole genome shotgun (WGS) entry which is preliminary data.</text>
</comment>
<dbReference type="SUPFAM" id="SSF69572">
    <property type="entry name" value="Activating enzymes of the ubiquitin-like proteins"/>
    <property type="match status" value="1"/>
</dbReference>
<reference evidence="15 16" key="1">
    <citation type="submission" date="2019-09" db="EMBL/GenBank/DDBJ databases">
        <title>Parvibaculum sedimenti sp. nov., isolated from sediment.</title>
        <authorList>
            <person name="Wang Y."/>
        </authorList>
    </citation>
    <scope>NUCLEOTIDE SEQUENCE [LARGE SCALE GENOMIC DNA]</scope>
    <source>
        <strain evidence="15 16">HXT-9</strain>
    </source>
</reference>
<dbReference type="GO" id="GO:0008641">
    <property type="term" value="F:ubiquitin-like modifier activating enzyme activity"/>
    <property type="evidence" value="ECO:0007669"/>
    <property type="project" value="InterPro"/>
</dbReference>
<dbReference type="CDD" id="cd00757">
    <property type="entry name" value="ThiF_MoeB_HesA_family"/>
    <property type="match status" value="1"/>
</dbReference>
<keyword evidence="2 15" id="KW-0808">Transferase</keyword>
<keyword evidence="15" id="KW-0548">Nucleotidyltransferase</keyword>
<dbReference type="GO" id="GO:0005524">
    <property type="term" value="F:ATP binding"/>
    <property type="evidence" value="ECO:0007669"/>
    <property type="project" value="UniProtKB-KW"/>
</dbReference>
<evidence type="ECO:0000313" key="15">
    <source>
        <dbReference type="EMBL" id="KAB7742621.1"/>
    </source>
</evidence>
<dbReference type="NCBIfam" id="NF004281">
    <property type="entry name" value="PRK05690.1"/>
    <property type="match status" value="1"/>
</dbReference>
<dbReference type="PANTHER" id="PTHR10953">
    <property type="entry name" value="UBIQUITIN-ACTIVATING ENZYME E1"/>
    <property type="match status" value="1"/>
</dbReference>
<name>A0A6N6VM63_9HYPH</name>
<protein>
    <recommendedName>
        <fullName evidence="9">Molybdopterin-synthase adenylyltransferase</fullName>
        <ecNumber evidence="8">2.7.7.80</ecNumber>
    </recommendedName>
    <alternativeName>
        <fullName evidence="12">MoaD protein adenylase</fullName>
    </alternativeName>
    <alternativeName>
        <fullName evidence="10">Molybdopterin-converting factor subunit 1 adenylase</fullName>
    </alternativeName>
    <alternativeName>
        <fullName evidence="11">Sulfur carrier protein MoaD adenylyltransferase</fullName>
    </alternativeName>
</protein>
<dbReference type="AlphaFoldDB" id="A0A6N6VM63"/>
<dbReference type="RefSeq" id="WP_152214175.1">
    <property type="nucleotide sequence ID" value="NZ_JBAQYD010000384.1"/>
</dbReference>
<evidence type="ECO:0000313" key="16">
    <source>
        <dbReference type="Proteomes" id="UP000468901"/>
    </source>
</evidence>
<evidence type="ECO:0000256" key="5">
    <source>
        <dbReference type="ARBA" id="ARBA00052218"/>
    </source>
</evidence>
<dbReference type="InterPro" id="IPR035985">
    <property type="entry name" value="Ubiquitin-activating_enz"/>
</dbReference>
<evidence type="ECO:0000256" key="3">
    <source>
        <dbReference type="ARBA" id="ARBA00022741"/>
    </source>
</evidence>
<dbReference type="Pfam" id="PF00899">
    <property type="entry name" value="ThiF"/>
    <property type="match status" value="1"/>
</dbReference>
<feature type="region of interest" description="Disordered" evidence="13">
    <location>
        <begin position="245"/>
        <end position="267"/>
    </location>
</feature>
<comment type="catalytic activity">
    <reaction evidence="5">
        <text>[molybdopterin-synthase sulfur-carrier protein]-C-terminal Gly-Gly + ATP + H(+) = [molybdopterin-synthase sulfur-carrier protein]-C-terminal Gly-Gly-AMP + diphosphate</text>
        <dbReference type="Rhea" id="RHEA:43616"/>
        <dbReference type="Rhea" id="RHEA-COMP:12159"/>
        <dbReference type="Rhea" id="RHEA-COMP:12202"/>
        <dbReference type="ChEBI" id="CHEBI:15378"/>
        <dbReference type="ChEBI" id="CHEBI:30616"/>
        <dbReference type="ChEBI" id="CHEBI:33019"/>
        <dbReference type="ChEBI" id="CHEBI:90618"/>
        <dbReference type="ChEBI" id="CHEBI:90778"/>
        <dbReference type="EC" id="2.7.7.80"/>
    </reaction>
</comment>
<evidence type="ECO:0000256" key="1">
    <source>
        <dbReference type="ARBA" id="ARBA00009919"/>
    </source>
</evidence>
<dbReference type="InterPro" id="IPR000594">
    <property type="entry name" value="ThiF_NAD_FAD-bd"/>
</dbReference>
<accession>A0A6N6VM63</accession>
<feature type="domain" description="THIF-type NAD/FAD binding fold" evidence="14">
    <location>
        <begin position="11"/>
        <end position="249"/>
    </location>
</feature>
<evidence type="ECO:0000256" key="9">
    <source>
        <dbReference type="ARBA" id="ARBA00073635"/>
    </source>
</evidence>
<keyword evidence="4" id="KW-0067">ATP-binding</keyword>
<dbReference type="Proteomes" id="UP000468901">
    <property type="component" value="Unassembled WGS sequence"/>
</dbReference>
<dbReference type="GO" id="GO:0008146">
    <property type="term" value="F:sulfotransferase activity"/>
    <property type="evidence" value="ECO:0007669"/>
    <property type="project" value="TreeGrafter"/>
</dbReference>
<sequence length="267" mass="28460">MPLSDAQLERYARHIILKEIGGPGQQRLLNTRVLVIGAGGLGAPCLMYLAAAGVGTLGIVDHDTVSLSNLQRQIIHDTVNVGRPKVESARESLARINPDVKVEAHQVKLSAANVLDIISRYDIVADGCDNFPTRFLVNDACHLAKVPLVSGAVGPFEGQIATFKSYERDEAGKPFANYRDLVGEAPPPGSIPACEETGVLGALTGVIGSMMALEVIKEITGAGTSLAGRLLIYDALDTRFRTLRLPHDPKNPLSGDNPSIRDLNSHA</sequence>
<gene>
    <name evidence="15" type="primary">moeB</name>
    <name evidence="15" type="ORF">F2P47_00350</name>
</gene>
<evidence type="ECO:0000259" key="14">
    <source>
        <dbReference type="Pfam" id="PF00899"/>
    </source>
</evidence>
<comment type="function">
    <text evidence="6">Catalyzes the adenylation by ATP of the carboxyl group of the C-terminal glycine of sulfur carrier protein MoaD.</text>
</comment>
<keyword evidence="3" id="KW-0547">Nucleotide-binding</keyword>
<comment type="subunit">
    <text evidence="7">Homodimer. Forms a stable heterotetrameric complex of 2 MoeB and 2 MoaD during adenylation of MoaD.</text>
</comment>
<keyword evidence="16" id="KW-1185">Reference proteome</keyword>
<dbReference type="EMBL" id="WESC01000001">
    <property type="protein sequence ID" value="KAB7742621.1"/>
    <property type="molecule type" value="Genomic_DNA"/>
</dbReference>
<evidence type="ECO:0000256" key="7">
    <source>
        <dbReference type="ARBA" id="ARBA00063809"/>
    </source>
</evidence>
<dbReference type="InterPro" id="IPR045886">
    <property type="entry name" value="ThiF/MoeB/HesA"/>
</dbReference>
<evidence type="ECO:0000256" key="2">
    <source>
        <dbReference type="ARBA" id="ARBA00022679"/>
    </source>
</evidence>
<organism evidence="15 16">
    <name type="scientific">Parvibaculum sedimenti</name>
    <dbReference type="NCBI Taxonomy" id="2608632"/>
    <lineage>
        <taxon>Bacteria</taxon>
        <taxon>Pseudomonadati</taxon>
        <taxon>Pseudomonadota</taxon>
        <taxon>Alphaproteobacteria</taxon>
        <taxon>Hyphomicrobiales</taxon>
        <taxon>Parvibaculaceae</taxon>
        <taxon>Parvibaculum</taxon>
    </lineage>
</organism>
<dbReference type="EC" id="2.7.7.80" evidence="8"/>
<dbReference type="FunFam" id="3.40.50.720:FF:000033">
    <property type="entry name" value="Adenylyltransferase and sulfurtransferase MOCS3"/>
    <property type="match status" value="1"/>
</dbReference>
<dbReference type="GO" id="GO:0061605">
    <property type="term" value="F:molybdopterin-synthase adenylyltransferase activity"/>
    <property type="evidence" value="ECO:0007669"/>
    <property type="project" value="UniProtKB-EC"/>
</dbReference>
<dbReference type="GO" id="GO:0005829">
    <property type="term" value="C:cytosol"/>
    <property type="evidence" value="ECO:0007669"/>
    <property type="project" value="TreeGrafter"/>
</dbReference>
<evidence type="ECO:0000256" key="8">
    <source>
        <dbReference type="ARBA" id="ARBA00066884"/>
    </source>
</evidence>
<evidence type="ECO:0000256" key="4">
    <source>
        <dbReference type="ARBA" id="ARBA00022840"/>
    </source>
</evidence>
<proteinExistence type="inferred from homology"/>
<evidence type="ECO:0000256" key="10">
    <source>
        <dbReference type="ARBA" id="ARBA00075110"/>
    </source>
</evidence>
<comment type="similarity">
    <text evidence="1">Belongs to the HesA/MoeB/ThiF family.</text>
</comment>
<evidence type="ECO:0000256" key="6">
    <source>
        <dbReference type="ARBA" id="ARBA00055169"/>
    </source>
</evidence>
<evidence type="ECO:0000256" key="11">
    <source>
        <dbReference type="ARBA" id="ARBA00075328"/>
    </source>
</evidence>